<feature type="compositionally biased region" description="Low complexity" evidence="1">
    <location>
        <begin position="151"/>
        <end position="170"/>
    </location>
</feature>
<dbReference type="RefSeq" id="XP_001647012.1">
    <property type="nucleotide sequence ID" value="XM_001646962.1"/>
</dbReference>
<accession>A7TEQ8</accession>
<reference evidence="2 3" key="1">
    <citation type="journal article" date="2007" name="Proc. Natl. Acad. Sci. U.S.A.">
        <title>Independent sorting-out of thousands of duplicated gene pairs in two yeast species descended from a whole-genome duplication.</title>
        <authorList>
            <person name="Scannell D.R."/>
            <person name="Frank A.C."/>
            <person name="Conant G.C."/>
            <person name="Byrne K.P."/>
            <person name="Woolfit M."/>
            <person name="Wolfe K.H."/>
        </authorList>
    </citation>
    <scope>NUCLEOTIDE SEQUENCE [LARGE SCALE GENOMIC DNA]</scope>
    <source>
        <strain evidence="3">ATCC 22028 / DSM 70294 / BCRC 21397 / CBS 2163 / NBRC 10782 / NRRL Y-8283 / UCD 57-17</strain>
    </source>
</reference>
<dbReference type="EMBL" id="DS480381">
    <property type="protein sequence ID" value="EDO19154.1"/>
    <property type="molecule type" value="Genomic_DNA"/>
</dbReference>
<sequence length="170" mass="19588">MIQITHETMTIIGYNAFPIPLHKIQHLYKIHLPNSPGLNPSTITNFEDIMEFIENHTPHHHTVSNTPHTKAIFNTTFNNPSSHYNNRRTKKYFCSRCTCKKCLTNAKLSFSISCYCSSCKCSNCQQTLSKFLQNKRNKSSYNDHQNSPKKNNLLINEINTETNTTPNPQI</sequence>
<evidence type="ECO:0000313" key="2">
    <source>
        <dbReference type="EMBL" id="EDO19154.1"/>
    </source>
</evidence>
<dbReference type="InParanoid" id="A7TEQ8"/>
<protein>
    <submittedName>
        <fullName evidence="2">Tkp3 protein</fullName>
    </submittedName>
</protein>
<evidence type="ECO:0000313" key="3">
    <source>
        <dbReference type="Proteomes" id="UP000000267"/>
    </source>
</evidence>
<keyword evidence="3" id="KW-1185">Reference proteome</keyword>
<gene>
    <name evidence="2" type="ORF">Kpol_1050p11</name>
</gene>
<dbReference type="GeneID" id="5547477"/>
<dbReference type="Proteomes" id="UP000000267">
    <property type="component" value="Unassembled WGS sequence"/>
</dbReference>
<feature type="region of interest" description="Disordered" evidence="1">
    <location>
        <begin position="138"/>
        <end position="170"/>
    </location>
</feature>
<proteinExistence type="predicted"/>
<feature type="compositionally biased region" description="Polar residues" evidence="1">
    <location>
        <begin position="139"/>
        <end position="150"/>
    </location>
</feature>
<evidence type="ECO:0000256" key="1">
    <source>
        <dbReference type="SAM" id="MobiDB-lite"/>
    </source>
</evidence>
<organism evidence="3">
    <name type="scientific">Vanderwaltozyma polyspora (strain ATCC 22028 / DSM 70294 / BCRC 21397 / CBS 2163 / NBRC 10782 / NRRL Y-8283 / UCD 57-17)</name>
    <name type="common">Kluyveromyces polysporus</name>
    <dbReference type="NCBI Taxonomy" id="436907"/>
    <lineage>
        <taxon>Eukaryota</taxon>
        <taxon>Fungi</taxon>
        <taxon>Dikarya</taxon>
        <taxon>Ascomycota</taxon>
        <taxon>Saccharomycotina</taxon>
        <taxon>Saccharomycetes</taxon>
        <taxon>Saccharomycetales</taxon>
        <taxon>Saccharomycetaceae</taxon>
        <taxon>Vanderwaltozyma</taxon>
    </lineage>
</organism>
<name>A7TEQ8_VANPO</name>
<dbReference type="AlphaFoldDB" id="A7TEQ8"/>
<dbReference type="HOGENOM" id="CLU_1571796_0_0_1"/>
<dbReference type="KEGG" id="vpo:Kpol_1050p11"/>